<feature type="domain" description="Protein EARLY FLOWERING 4" evidence="2">
    <location>
        <begin position="61"/>
        <end position="92"/>
    </location>
</feature>
<dbReference type="Pfam" id="PF07011">
    <property type="entry name" value="Elf4"/>
    <property type="match status" value="1"/>
</dbReference>
<sequence length="106" mass="11911">MDDSNGHHNNHLQTLTKADSFDATTTTTAARSATANNDNFHRVFCMDGFGQEDDEENNEGGDTEVWGTFTESFRQVQSVLDQNRLNDRSISEDDCCTAYRPLQLTD</sequence>
<gene>
    <name evidence="3" type="ORF">F0562_026272</name>
</gene>
<name>A0A5J5BAS5_9ASTE</name>
<feature type="region of interest" description="Disordered" evidence="1">
    <location>
        <begin position="1"/>
        <end position="33"/>
    </location>
</feature>
<dbReference type="AlphaFoldDB" id="A0A5J5BAS5"/>
<proteinExistence type="predicted"/>
<evidence type="ECO:0000313" key="3">
    <source>
        <dbReference type="EMBL" id="KAA8539580.1"/>
    </source>
</evidence>
<accession>A0A5J5BAS5</accession>
<evidence type="ECO:0000256" key="1">
    <source>
        <dbReference type="SAM" id="MobiDB-lite"/>
    </source>
</evidence>
<protein>
    <recommendedName>
        <fullName evidence="2">Protein EARLY FLOWERING 4 domain-containing protein</fullName>
    </recommendedName>
</protein>
<dbReference type="Proteomes" id="UP000325577">
    <property type="component" value="Linkage Group LG14"/>
</dbReference>
<dbReference type="InterPro" id="IPR009741">
    <property type="entry name" value="EARLY_FLOWERING_4_dom"/>
</dbReference>
<evidence type="ECO:0000259" key="2">
    <source>
        <dbReference type="Pfam" id="PF07011"/>
    </source>
</evidence>
<feature type="compositionally biased region" description="Low complexity" evidence="1">
    <location>
        <begin position="21"/>
        <end position="33"/>
    </location>
</feature>
<dbReference type="EMBL" id="CM018037">
    <property type="protein sequence ID" value="KAA8539580.1"/>
    <property type="molecule type" value="Genomic_DNA"/>
</dbReference>
<organism evidence="3 4">
    <name type="scientific">Nyssa sinensis</name>
    <dbReference type="NCBI Taxonomy" id="561372"/>
    <lineage>
        <taxon>Eukaryota</taxon>
        <taxon>Viridiplantae</taxon>
        <taxon>Streptophyta</taxon>
        <taxon>Embryophyta</taxon>
        <taxon>Tracheophyta</taxon>
        <taxon>Spermatophyta</taxon>
        <taxon>Magnoliopsida</taxon>
        <taxon>eudicotyledons</taxon>
        <taxon>Gunneridae</taxon>
        <taxon>Pentapetalae</taxon>
        <taxon>asterids</taxon>
        <taxon>Cornales</taxon>
        <taxon>Nyssaceae</taxon>
        <taxon>Nyssa</taxon>
    </lineage>
</organism>
<reference evidence="3 4" key="1">
    <citation type="submission" date="2019-09" db="EMBL/GenBank/DDBJ databases">
        <title>A chromosome-level genome assembly of the Chinese tupelo Nyssa sinensis.</title>
        <authorList>
            <person name="Yang X."/>
            <person name="Kang M."/>
            <person name="Yang Y."/>
            <person name="Xiong H."/>
            <person name="Wang M."/>
            <person name="Zhang Z."/>
            <person name="Wang Z."/>
            <person name="Wu H."/>
            <person name="Ma T."/>
            <person name="Liu J."/>
            <person name="Xi Z."/>
        </authorList>
    </citation>
    <scope>NUCLEOTIDE SEQUENCE [LARGE SCALE GENOMIC DNA]</scope>
    <source>
        <strain evidence="3">J267</strain>
        <tissue evidence="3">Leaf</tissue>
    </source>
</reference>
<keyword evidence="4" id="KW-1185">Reference proteome</keyword>
<evidence type="ECO:0000313" key="4">
    <source>
        <dbReference type="Proteomes" id="UP000325577"/>
    </source>
</evidence>